<dbReference type="CDD" id="cd06464">
    <property type="entry name" value="ACD_sHsps-like"/>
    <property type="match status" value="1"/>
</dbReference>
<accession>A0A0A6XFG0</accession>
<protein>
    <submittedName>
        <fullName evidence="5">Heat-shock protein Hsp20</fullName>
    </submittedName>
</protein>
<dbReference type="Pfam" id="PF00011">
    <property type="entry name" value="HSP20"/>
    <property type="match status" value="1"/>
</dbReference>
<dbReference type="PROSITE" id="PS01031">
    <property type="entry name" value="SHSP"/>
    <property type="match status" value="1"/>
</dbReference>
<evidence type="ECO:0000256" key="3">
    <source>
        <dbReference type="SAM" id="MobiDB-lite"/>
    </source>
</evidence>
<sequence length="161" mass="17280">MVLTFDPFREFDRLAGQMLGTPGVSGAAAVAMPMDLYRSGDHFVLHCDLAGIDPGSVSVDVDGRVLTIKAERTARTDADVQWVRRERLTGAFERRITLGDGLDLAKIDATWQDGVLTVTIPVAEAARPRRIEIATGRAPALTTSEPATIEGDTTESASVVK</sequence>
<dbReference type="PANTHER" id="PTHR11527">
    <property type="entry name" value="HEAT-SHOCK PROTEIN 20 FAMILY MEMBER"/>
    <property type="match status" value="1"/>
</dbReference>
<evidence type="ECO:0000256" key="2">
    <source>
        <dbReference type="RuleBase" id="RU003616"/>
    </source>
</evidence>
<dbReference type="InterPro" id="IPR002068">
    <property type="entry name" value="A-crystallin/Hsp20_dom"/>
</dbReference>
<dbReference type="AlphaFoldDB" id="A0A0A6XFG0"/>
<feature type="domain" description="SHSP" evidence="4">
    <location>
        <begin position="25"/>
        <end position="136"/>
    </location>
</feature>
<dbReference type="SUPFAM" id="SSF49764">
    <property type="entry name" value="HSP20-like chaperones"/>
    <property type="match status" value="1"/>
</dbReference>
<dbReference type="RefSeq" id="WP_043522555.1">
    <property type="nucleotide sequence ID" value="NZ_BAABKU010000009.1"/>
</dbReference>
<name>A0A0A6XFG0_ACTUT</name>
<reference evidence="5 6" key="1">
    <citation type="submission" date="2014-10" db="EMBL/GenBank/DDBJ databases">
        <title>Draft genome sequence of Actinoplanes utahensis NRRL 12052.</title>
        <authorList>
            <person name="Velasco-Bucheli B."/>
            <person name="del Cerro C."/>
            <person name="Hormigo D."/>
            <person name="Garcia J.L."/>
            <person name="Acebal C."/>
            <person name="Arroyo M."/>
            <person name="de la Mata I."/>
        </authorList>
    </citation>
    <scope>NUCLEOTIDE SEQUENCE [LARGE SCALE GENOMIC DNA]</scope>
    <source>
        <strain evidence="5 6">NRRL 12052</strain>
    </source>
</reference>
<dbReference type="EMBL" id="JRTT01000003">
    <property type="protein sequence ID" value="KHD78807.1"/>
    <property type="molecule type" value="Genomic_DNA"/>
</dbReference>
<dbReference type="eggNOG" id="COG0071">
    <property type="taxonomic scope" value="Bacteria"/>
</dbReference>
<comment type="caution">
    <text evidence="5">The sequence shown here is derived from an EMBL/GenBank/DDBJ whole genome shotgun (WGS) entry which is preliminary data.</text>
</comment>
<proteinExistence type="inferred from homology"/>
<evidence type="ECO:0000313" key="6">
    <source>
        <dbReference type="Proteomes" id="UP000054537"/>
    </source>
</evidence>
<comment type="similarity">
    <text evidence="1 2">Belongs to the small heat shock protein (HSP20) family.</text>
</comment>
<keyword evidence="6" id="KW-1185">Reference proteome</keyword>
<organism evidence="5 6">
    <name type="scientific">Actinoplanes utahensis</name>
    <dbReference type="NCBI Taxonomy" id="1869"/>
    <lineage>
        <taxon>Bacteria</taxon>
        <taxon>Bacillati</taxon>
        <taxon>Actinomycetota</taxon>
        <taxon>Actinomycetes</taxon>
        <taxon>Micromonosporales</taxon>
        <taxon>Micromonosporaceae</taxon>
        <taxon>Actinoplanes</taxon>
    </lineage>
</organism>
<gene>
    <name evidence="5" type="ORF">MB27_03460</name>
</gene>
<evidence type="ECO:0000256" key="1">
    <source>
        <dbReference type="PROSITE-ProRule" id="PRU00285"/>
    </source>
</evidence>
<dbReference type="InterPro" id="IPR031107">
    <property type="entry name" value="Small_HSP"/>
</dbReference>
<dbReference type="STRING" id="1869.MB27_03460"/>
<evidence type="ECO:0000313" key="5">
    <source>
        <dbReference type="EMBL" id="KHD78807.1"/>
    </source>
</evidence>
<dbReference type="Gene3D" id="2.60.40.790">
    <property type="match status" value="1"/>
</dbReference>
<dbReference type="InterPro" id="IPR008978">
    <property type="entry name" value="HSP20-like_chaperone"/>
</dbReference>
<evidence type="ECO:0000259" key="4">
    <source>
        <dbReference type="PROSITE" id="PS01031"/>
    </source>
</evidence>
<feature type="region of interest" description="Disordered" evidence="3">
    <location>
        <begin position="136"/>
        <end position="161"/>
    </location>
</feature>
<dbReference type="Proteomes" id="UP000054537">
    <property type="component" value="Unassembled WGS sequence"/>
</dbReference>
<dbReference type="OrthoDB" id="5242916at2"/>